<dbReference type="Gene3D" id="3.30.70.890">
    <property type="entry name" value="GHMP kinase, C-terminal domain"/>
    <property type="match status" value="1"/>
</dbReference>
<evidence type="ECO:0000256" key="2">
    <source>
        <dbReference type="ARBA" id="ARBA00012052"/>
    </source>
</evidence>
<dbReference type="OrthoDB" id="9809438at2"/>
<sequence length="286" mass="30281">MKVKTAAKVNLALDVTGKLPNGYHAIESVFQTVGLYDEVTVELTDSGIELSCEVPESFASSDPIPCDERNIAYKAAKLFFEENGMDCGCRIHIKKGIPSQAGMGGGSTDAAAVLYCLGRMTGKSVSAPEKLGADVPFFLTGGTAYVEGIGEKITPIADYSGRILVIAKGKEGVSTAEAYRNIDSLAAPVHTETKKLIDAIEKAPDTACKYFGNLFEQAVQLEEVDSIKSVMLGNDALSAIMTGSGSAVFGLFTDTAQAEICAEKLTEKGFFSAVCRTVPESFIITE</sequence>
<dbReference type="InterPro" id="IPR006204">
    <property type="entry name" value="GHMP_kinase_N_dom"/>
</dbReference>
<evidence type="ECO:0000313" key="13">
    <source>
        <dbReference type="Proteomes" id="UP000184394"/>
    </source>
</evidence>
<dbReference type="EMBL" id="FRCT01000006">
    <property type="protein sequence ID" value="SHM53325.1"/>
    <property type="molecule type" value="Genomic_DNA"/>
</dbReference>
<dbReference type="PANTHER" id="PTHR43527:SF2">
    <property type="entry name" value="4-DIPHOSPHOCYTIDYL-2-C-METHYL-D-ERYTHRITOL KINASE, CHLOROPLASTIC"/>
    <property type="match status" value="1"/>
</dbReference>
<dbReference type="GO" id="GO:0016114">
    <property type="term" value="P:terpenoid biosynthetic process"/>
    <property type="evidence" value="ECO:0007669"/>
    <property type="project" value="UniProtKB-UniRule"/>
</dbReference>
<dbReference type="SUPFAM" id="SSF55060">
    <property type="entry name" value="GHMP Kinase, C-terminal domain"/>
    <property type="match status" value="1"/>
</dbReference>
<dbReference type="PIRSF" id="PIRSF010376">
    <property type="entry name" value="IspE"/>
    <property type="match status" value="1"/>
</dbReference>
<dbReference type="GO" id="GO:0019288">
    <property type="term" value="P:isopentenyl diphosphate biosynthetic process, methylerythritol 4-phosphate pathway"/>
    <property type="evidence" value="ECO:0007669"/>
    <property type="project" value="UniProtKB-UniRule"/>
</dbReference>
<evidence type="ECO:0000256" key="3">
    <source>
        <dbReference type="ARBA" id="ARBA00017473"/>
    </source>
</evidence>
<dbReference type="SUPFAM" id="SSF54211">
    <property type="entry name" value="Ribosomal protein S5 domain 2-like"/>
    <property type="match status" value="1"/>
</dbReference>
<name>A0A1M7JK67_RUMFL</name>
<dbReference type="InterPro" id="IPR013750">
    <property type="entry name" value="GHMP_kinase_C_dom"/>
</dbReference>
<feature type="binding site" evidence="9">
    <location>
        <begin position="98"/>
        <end position="108"/>
    </location>
    <ligand>
        <name>ATP</name>
        <dbReference type="ChEBI" id="CHEBI:30616"/>
    </ligand>
</feature>
<evidence type="ECO:0000256" key="7">
    <source>
        <dbReference type="ARBA" id="ARBA00022840"/>
    </source>
</evidence>
<evidence type="ECO:0000256" key="1">
    <source>
        <dbReference type="ARBA" id="ARBA00009684"/>
    </source>
</evidence>
<dbReference type="EC" id="2.7.1.148" evidence="2 9"/>
<evidence type="ECO:0000259" key="11">
    <source>
        <dbReference type="Pfam" id="PF08544"/>
    </source>
</evidence>
<dbReference type="AlphaFoldDB" id="A0A1M7JK67"/>
<organism evidence="12 13">
    <name type="scientific">Ruminococcus flavefaciens</name>
    <dbReference type="NCBI Taxonomy" id="1265"/>
    <lineage>
        <taxon>Bacteria</taxon>
        <taxon>Bacillati</taxon>
        <taxon>Bacillota</taxon>
        <taxon>Clostridia</taxon>
        <taxon>Eubacteriales</taxon>
        <taxon>Oscillospiraceae</taxon>
        <taxon>Ruminococcus</taxon>
    </lineage>
</organism>
<dbReference type="Gene3D" id="3.30.230.10">
    <property type="match status" value="1"/>
</dbReference>
<keyword evidence="5 9" id="KW-0547">Nucleotide-binding</keyword>
<dbReference type="InterPro" id="IPR004424">
    <property type="entry name" value="IspE"/>
</dbReference>
<feature type="domain" description="GHMP kinase C-terminal" evidence="11">
    <location>
        <begin position="217"/>
        <end position="269"/>
    </location>
</feature>
<evidence type="ECO:0000256" key="6">
    <source>
        <dbReference type="ARBA" id="ARBA00022777"/>
    </source>
</evidence>
<feature type="active site" evidence="9">
    <location>
        <position position="134"/>
    </location>
</feature>
<dbReference type="Proteomes" id="UP000184394">
    <property type="component" value="Unassembled WGS sequence"/>
</dbReference>
<evidence type="ECO:0000256" key="8">
    <source>
        <dbReference type="ARBA" id="ARBA00032554"/>
    </source>
</evidence>
<dbReference type="InterPro" id="IPR020568">
    <property type="entry name" value="Ribosomal_Su5_D2-typ_SF"/>
</dbReference>
<dbReference type="UniPathway" id="UPA00056">
    <property type="reaction ID" value="UER00094"/>
</dbReference>
<dbReference type="HAMAP" id="MF_00061">
    <property type="entry name" value="IspE"/>
    <property type="match status" value="1"/>
</dbReference>
<dbReference type="Pfam" id="PF00288">
    <property type="entry name" value="GHMP_kinases_N"/>
    <property type="match status" value="1"/>
</dbReference>
<reference evidence="12 13" key="1">
    <citation type="submission" date="2016-11" db="EMBL/GenBank/DDBJ databases">
        <authorList>
            <person name="Jaros S."/>
            <person name="Januszkiewicz K."/>
            <person name="Wedrychowicz H."/>
        </authorList>
    </citation>
    <scope>NUCLEOTIDE SEQUENCE [LARGE SCALE GENOMIC DNA]</scope>
    <source>
        <strain evidence="12 13">Y1</strain>
    </source>
</reference>
<dbReference type="GO" id="GO:0005524">
    <property type="term" value="F:ATP binding"/>
    <property type="evidence" value="ECO:0007669"/>
    <property type="project" value="UniProtKB-UniRule"/>
</dbReference>
<gene>
    <name evidence="9" type="primary">ispE</name>
    <name evidence="12" type="ORF">SAMN04487860_10654</name>
</gene>
<evidence type="ECO:0000259" key="10">
    <source>
        <dbReference type="Pfam" id="PF00288"/>
    </source>
</evidence>
<keyword evidence="9" id="KW-0414">Isoprene biosynthesis</keyword>
<comment type="similarity">
    <text evidence="1 9">Belongs to the GHMP kinase family. IspE subfamily.</text>
</comment>
<dbReference type="InterPro" id="IPR036554">
    <property type="entry name" value="GHMP_kinase_C_sf"/>
</dbReference>
<dbReference type="RefSeq" id="WP_072950453.1">
    <property type="nucleotide sequence ID" value="NZ_FRCT01000006.1"/>
</dbReference>
<dbReference type="Pfam" id="PF08544">
    <property type="entry name" value="GHMP_kinases_C"/>
    <property type="match status" value="1"/>
</dbReference>
<comment type="catalytic activity">
    <reaction evidence="9">
        <text>4-CDP-2-C-methyl-D-erythritol + ATP = 4-CDP-2-C-methyl-D-erythritol 2-phosphate + ADP + H(+)</text>
        <dbReference type="Rhea" id="RHEA:18437"/>
        <dbReference type="ChEBI" id="CHEBI:15378"/>
        <dbReference type="ChEBI" id="CHEBI:30616"/>
        <dbReference type="ChEBI" id="CHEBI:57823"/>
        <dbReference type="ChEBI" id="CHEBI:57919"/>
        <dbReference type="ChEBI" id="CHEBI:456216"/>
        <dbReference type="EC" id="2.7.1.148"/>
    </reaction>
</comment>
<comment type="function">
    <text evidence="9">Catalyzes the phosphorylation of the position 2 hydroxy group of 4-diphosphocytidyl-2C-methyl-D-erythritol.</text>
</comment>
<comment type="pathway">
    <text evidence="9">Isoprenoid biosynthesis; isopentenyl diphosphate biosynthesis via DXP pathway; isopentenyl diphosphate from 1-deoxy-D-xylulose 5-phosphate: step 3/6.</text>
</comment>
<evidence type="ECO:0000256" key="5">
    <source>
        <dbReference type="ARBA" id="ARBA00022741"/>
    </source>
</evidence>
<keyword evidence="6 9" id="KW-0418">Kinase</keyword>
<keyword evidence="4 9" id="KW-0808">Transferase</keyword>
<accession>A0A1M7JK67</accession>
<proteinExistence type="inferred from homology"/>
<dbReference type="InterPro" id="IPR014721">
    <property type="entry name" value="Ribsml_uS5_D2-typ_fold_subgr"/>
</dbReference>
<dbReference type="NCBIfam" id="TIGR00154">
    <property type="entry name" value="ispE"/>
    <property type="match status" value="1"/>
</dbReference>
<keyword evidence="7 9" id="KW-0067">ATP-binding</keyword>
<feature type="active site" evidence="9">
    <location>
        <position position="8"/>
    </location>
</feature>
<evidence type="ECO:0000256" key="4">
    <source>
        <dbReference type="ARBA" id="ARBA00022679"/>
    </source>
</evidence>
<protein>
    <recommendedName>
        <fullName evidence="3 9">4-diphosphocytidyl-2-C-methyl-D-erythritol kinase</fullName>
        <shortName evidence="9">CMK</shortName>
        <ecNumber evidence="2 9">2.7.1.148</ecNumber>
    </recommendedName>
    <alternativeName>
        <fullName evidence="8 9">4-(cytidine-5'-diphospho)-2-C-methyl-D-erythritol kinase</fullName>
    </alternativeName>
</protein>
<dbReference type="GO" id="GO:0050515">
    <property type="term" value="F:4-(cytidine 5'-diphospho)-2-C-methyl-D-erythritol kinase activity"/>
    <property type="evidence" value="ECO:0007669"/>
    <property type="project" value="UniProtKB-UniRule"/>
</dbReference>
<dbReference type="PANTHER" id="PTHR43527">
    <property type="entry name" value="4-DIPHOSPHOCYTIDYL-2-C-METHYL-D-ERYTHRITOL KINASE, CHLOROPLASTIC"/>
    <property type="match status" value="1"/>
</dbReference>
<evidence type="ECO:0000256" key="9">
    <source>
        <dbReference type="HAMAP-Rule" id="MF_00061"/>
    </source>
</evidence>
<evidence type="ECO:0000313" key="12">
    <source>
        <dbReference type="EMBL" id="SHM53325.1"/>
    </source>
</evidence>
<feature type="domain" description="GHMP kinase N-terminal" evidence="10">
    <location>
        <begin position="70"/>
        <end position="130"/>
    </location>
</feature>